<gene>
    <name evidence="4" type="ORF">DFQ15_112108</name>
</gene>
<keyword evidence="1" id="KW-0832">Ubl conjugation</keyword>
<comment type="caution">
    <text evidence="4">The sequence shown here is derived from an EMBL/GenBank/DDBJ whole genome shotgun (WGS) entry which is preliminary data.</text>
</comment>
<dbReference type="EMBL" id="QJTC01000012">
    <property type="protein sequence ID" value="PYE77855.1"/>
    <property type="molecule type" value="Genomic_DNA"/>
</dbReference>
<keyword evidence="1" id="KW-0833">Ubl conjugation pathway</keyword>
<dbReference type="InterPro" id="IPR029487">
    <property type="entry name" value="NEL_dom"/>
</dbReference>
<comment type="similarity">
    <text evidence="1">Belongs to the LRR-containing bacterial E3 ligase family.</text>
</comment>
<evidence type="ECO:0000313" key="4">
    <source>
        <dbReference type="EMBL" id="PYE77855.1"/>
    </source>
</evidence>
<dbReference type="AlphaFoldDB" id="A0A318SGV8"/>
<keyword evidence="5" id="KW-1185">Reference proteome</keyword>
<feature type="active site" description="Glycyl thioester intermediate" evidence="1">
    <location>
        <position position="241"/>
    </location>
</feature>
<dbReference type="GO" id="GO:0016567">
    <property type="term" value="P:protein ubiquitination"/>
    <property type="evidence" value="ECO:0007669"/>
    <property type="project" value="InterPro"/>
</dbReference>
<evidence type="ECO:0000256" key="1">
    <source>
        <dbReference type="PROSITE-ProRule" id="PRU01398"/>
    </source>
</evidence>
<sequence>MYALTREQPPGPPYMRTHRPGSLPQEAGTSSPAARLHPGASVATATPLQRRDAANEAVHALLVELNVPNDPGPTDFPELWNQLRRQPELASRFQSVFREMLRHANLAAPERVFDLPLTGNQLVLLRTMFNGLEELRQLTNQAAAQLEADINQQQMPLGHEIYSWSKLTGMPIEFPHAFDHDDNAVPFARVLGRLRTEYLLIEPEISAQTKAQVSSMLHAVANDAALRREVFSLAQDALGTCNDNLAEGFSKMALAVDNHRMARAVERGDVDVKWLDDWAGSLFRLSLLETAVHRYIASRLSDAPNLFKEDRNRLIEEPMETMLHAKVELRRTLGLPSSTASTIEFHHSSILNPADLRTLAHTVRTEAENPAAYSSFLLDNPTWRAGMKALHPQEFQDLKTRQDEDPFYDLDLPPDTDVVAQAAYAEKAQQVAEQHAEQEQALLLRLAVPTAWPPKTEAGSGDNH</sequence>
<protein>
    <submittedName>
        <fullName evidence="4">E3 ligase-like protein (Putative virulence factor)</fullName>
    </submittedName>
</protein>
<keyword evidence="4" id="KW-0436">Ligase</keyword>
<evidence type="ECO:0000259" key="3">
    <source>
        <dbReference type="PROSITE" id="PS52053"/>
    </source>
</evidence>
<dbReference type="Gene3D" id="1.20.1270.130">
    <property type="entry name" value="Shigella T3SS effector IpaH domain"/>
    <property type="match status" value="1"/>
</dbReference>
<feature type="region of interest" description="Disordered" evidence="2">
    <location>
        <begin position="1"/>
        <end position="40"/>
    </location>
</feature>
<feature type="domain" description="NEL" evidence="3">
    <location>
        <begin position="156"/>
        <end position="464"/>
    </location>
</feature>
<organism evidence="4 5">
    <name type="scientific">Xylophilus ampelinus</name>
    <dbReference type="NCBI Taxonomy" id="54067"/>
    <lineage>
        <taxon>Bacteria</taxon>
        <taxon>Pseudomonadati</taxon>
        <taxon>Pseudomonadota</taxon>
        <taxon>Betaproteobacteria</taxon>
        <taxon>Burkholderiales</taxon>
        <taxon>Xylophilus</taxon>
    </lineage>
</organism>
<dbReference type="PROSITE" id="PS52053">
    <property type="entry name" value="NEL"/>
    <property type="match status" value="1"/>
</dbReference>
<keyword evidence="1" id="KW-1035">Host cytoplasm</keyword>
<dbReference type="GO" id="GO:0005576">
    <property type="term" value="C:extracellular region"/>
    <property type="evidence" value="ECO:0007669"/>
    <property type="project" value="UniProtKB-UniRule"/>
</dbReference>
<dbReference type="Pfam" id="PF14496">
    <property type="entry name" value="NEL"/>
    <property type="match status" value="1"/>
</dbReference>
<name>A0A318SGV8_9BURK</name>
<keyword evidence="1" id="KW-0964">Secreted</keyword>
<keyword evidence="1" id="KW-0808">Transferase</keyword>
<accession>A0A318SGV8</accession>
<reference evidence="4 5" key="1">
    <citation type="submission" date="2018-06" db="EMBL/GenBank/DDBJ databases">
        <title>Genomic Encyclopedia of Type Strains, Phase III (KMG-III): the genomes of soil and plant-associated and newly described type strains.</title>
        <authorList>
            <person name="Whitman W."/>
        </authorList>
    </citation>
    <scope>NUCLEOTIDE SEQUENCE [LARGE SCALE GENOMIC DNA]</scope>
    <source>
        <strain evidence="4 5">CECT 7646</strain>
    </source>
</reference>
<dbReference type="GO" id="GO:0004842">
    <property type="term" value="F:ubiquitin-protein transferase activity"/>
    <property type="evidence" value="ECO:0007669"/>
    <property type="project" value="UniProtKB-UniRule"/>
</dbReference>
<dbReference type="Gene3D" id="1.20.58.360">
    <property type="entry name" value="Shigella T3SS effector IpaH defines"/>
    <property type="match status" value="1"/>
</dbReference>
<comment type="PTM">
    <text evidence="1">Ubiquitinated in the presence of host E1 ubiquitin-activating enzyme, E2 ubiquitin-conjugating enzyme and ubiquitin.</text>
</comment>
<evidence type="ECO:0000256" key="2">
    <source>
        <dbReference type="SAM" id="MobiDB-lite"/>
    </source>
</evidence>
<dbReference type="Proteomes" id="UP000247540">
    <property type="component" value="Unassembled WGS sequence"/>
</dbReference>
<dbReference type="GO" id="GO:0016874">
    <property type="term" value="F:ligase activity"/>
    <property type="evidence" value="ECO:0007669"/>
    <property type="project" value="UniProtKB-KW"/>
</dbReference>
<proteinExistence type="inferred from homology"/>
<evidence type="ECO:0000313" key="5">
    <source>
        <dbReference type="Proteomes" id="UP000247540"/>
    </source>
</evidence>